<evidence type="ECO:0000313" key="7">
    <source>
        <dbReference type="EMBL" id="VEI16211.1"/>
    </source>
</evidence>
<evidence type="ECO:0000256" key="1">
    <source>
        <dbReference type="ARBA" id="ARBA00022491"/>
    </source>
</evidence>
<keyword evidence="1" id="KW-0678">Repressor</keyword>
<reference evidence="7 8" key="1">
    <citation type="submission" date="2018-12" db="EMBL/GenBank/DDBJ databases">
        <authorList>
            <consortium name="Pathogen Informatics"/>
        </authorList>
    </citation>
    <scope>NUCLEOTIDE SEQUENCE [LARGE SCALE GENOMIC DNA]</scope>
    <source>
        <strain evidence="7 8">NCTC10951</strain>
    </source>
</reference>
<dbReference type="PANTHER" id="PTHR30055:SF234">
    <property type="entry name" value="HTH-TYPE TRANSCRIPTIONAL REGULATOR BETI"/>
    <property type="match status" value="1"/>
</dbReference>
<evidence type="ECO:0000259" key="6">
    <source>
        <dbReference type="PROSITE" id="PS50977"/>
    </source>
</evidence>
<dbReference type="Pfam" id="PF00440">
    <property type="entry name" value="TetR_N"/>
    <property type="match status" value="1"/>
</dbReference>
<proteinExistence type="predicted"/>
<evidence type="ECO:0000256" key="4">
    <source>
        <dbReference type="ARBA" id="ARBA00023163"/>
    </source>
</evidence>
<dbReference type="SUPFAM" id="SSF48498">
    <property type="entry name" value="Tetracyclin repressor-like, C-terminal domain"/>
    <property type="match status" value="1"/>
</dbReference>
<dbReference type="InterPro" id="IPR039538">
    <property type="entry name" value="BetI_C"/>
</dbReference>
<evidence type="ECO:0000256" key="2">
    <source>
        <dbReference type="ARBA" id="ARBA00023015"/>
    </source>
</evidence>
<dbReference type="InterPro" id="IPR036271">
    <property type="entry name" value="Tet_transcr_reg_TetR-rel_C_sf"/>
</dbReference>
<organism evidence="7 8">
    <name type="scientific">Actinomyces viscosus</name>
    <dbReference type="NCBI Taxonomy" id="1656"/>
    <lineage>
        <taxon>Bacteria</taxon>
        <taxon>Bacillati</taxon>
        <taxon>Actinomycetota</taxon>
        <taxon>Actinomycetes</taxon>
        <taxon>Actinomycetales</taxon>
        <taxon>Actinomycetaceae</taxon>
        <taxon>Actinomyces</taxon>
    </lineage>
</organism>
<protein>
    <submittedName>
        <fullName evidence="7">TetR family transcriptional regulator</fullName>
    </submittedName>
</protein>
<dbReference type="SUPFAM" id="SSF46689">
    <property type="entry name" value="Homeodomain-like"/>
    <property type="match status" value="1"/>
</dbReference>
<dbReference type="PANTHER" id="PTHR30055">
    <property type="entry name" value="HTH-TYPE TRANSCRIPTIONAL REGULATOR RUTR"/>
    <property type="match status" value="1"/>
</dbReference>
<dbReference type="Proteomes" id="UP000268658">
    <property type="component" value="Chromosome"/>
</dbReference>
<keyword evidence="2" id="KW-0805">Transcription regulation</keyword>
<keyword evidence="3 5" id="KW-0238">DNA-binding</keyword>
<dbReference type="AlphaFoldDB" id="A0A3S4X9L0"/>
<feature type="domain" description="HTH tetR-type" evidence="6">
    <location>
        <begin position="1"/>
        <end position="55"/>
    </location>
</feature>
<dbReference type="InterPro" id="IPR050109">
    <property type="entry name" value="HTH-type_TetR-like_transc_reg"/>
</dbReference>
<dbReference type="Pfam" id="PF13977">
    <property type="entry name" value="TetR_C_6"/>
    <property type="match status" value="1"/>
</dbReference>
<feature type="DNA-binding region" description="H-T-H motif" evidence="5">
    <location>
        <begin position="18"/>
        <end position="37"/>
    </location>
</feature>
<name>A0A3S4X9L0_ACTVI</name>
<gene>
    <name evidence="7" type="ORF">NCTC10951_01560</name>
</gene>
<evidence type="ECO:0000256" key="3">
    <source>
        <dbReference type="ARBA" id="ARBA00023125"/>
    </source>
</evidence>
<dbReference type="InterPro" id="IPR001647">
    <property type="entry name" value="HTH_TetR"/>
</dbReference>
<dbReference type="InterPro" id="IPR009057">
    <property type="entry name" value="Homeodomain-like_sf"/>
</dbReference>
<keyword evidence="4" id="KW-0804">Transcription</keyword>
<accession>A0A3S4X9L0</accession>
<evidence type="ECO:0000256" key="5">
    <source>
        <dbReference type="PROSITE-ProRule" id="PRU00335"/>
    </source>
</evidence>
<sequence length="194" mass="20689">MARAARDVALDEGLSGVTVASVARRAGVSVGLVQHYFSSKGALMQRVFVDLLADVDSRVATIVEQGEEEAASIREMAALGLAELLPLDAARIRECQVRREFHALAAGDEGIAAVARDSDRAFRERLAGVVRNAQRCGEAAPDVEPQRVAQQLWVTVVGIGATMLLDPSLSGTELLRDAVTSAFPHPCGRQRAVM</sequence>
<dbReference type="PROSITE" id="PS50977">
    <property type="entry name" value="HTH_TETR_2"/>
    <property type="match status" value="1"/>
</dbReference>
<dbReference type="Gene3D" id="1.10.357.10">
    <property type="entry name" value="Tetracycline Repressor, domain 2"/>
    <property type="match status" value="1"/>
</dbReference>
<evidence type="ECO:0000313" key="8">
    <source>
        <dbReference type="Proteomes" id="UP000268658"/>
    </source>
</evidence>
<dbReference type="GO" id="GO:0000976">
    <property type="term" value="F:transcription cis-regulatory region binding"/>
    <property type="evidence" value="ECO:0007669"/>
    <property type="project" value="TreeGrafter"/>
</dbReference>
<dbReference type="EMBL" id="LR134477">
    <property type="protein sequence ID" value="VEI16211.1"/>
    <property type="molecule type" value="Genomic_DNA"/>
</dbReference>
<dbReference type="KEGG" id="avc:NCTC10951_01560"/>
<dbReference type="GO" id="GO:0003700">
    <property type="term" value="F:DNA-binding transcription factor activity"/>
    <property type="evidence" value="ECO:0007669"/>
    <property type="project" value="TreeGrafter"/>
</dbReference>